<evidence type="ECO:0000256" key="2">
    <source>
        <dbReference type="ARBA" id="ARBA00005417"/>
    </source>
</evidence>
<dbReference type="OrthoDB" id="9804819at2"/>
<dbReference type="PANTHER" id="PTHR42711">
    <property type="entry name" value="ABC TRANSPORTER ATP-BINDING PROTEIN"/>
    <property type="match status" value="1"/>
</dbReference>
<evidence type="ECO:0000256" key="3">
    <source>
        <dbReference type="ARBA" id="ARBA00022448"/>
    </source>
</evidence>
<dbReference type="GO" id="GO:0016887">
    <property type="term" value="F:ATP hydrolysis activity"/>
    <property type="evidence" value="ECO:0007669"/>
    <property type="project" value="InterPro"/>
</dbReference>
<dbReference type="InterPro" id="IPR003593">
    <property type="entry name" value="AAA+_ATPase"/>
</dbReference>
<comment type="similarity">
    <text evidence="2">Belongs to the ABC transporter superfamily.</text>
</comment>
<dbReference type="SUPFAM" id="SSF52540">
    <property type="entry name" value="P-loop containing nucleoside triphosphate hydrolases"/>
    <property type="match status" value="1"/>
</dbReference>
<dbReference type="PATRIC" id="fig|42256.3.peg.2718"/>
<dbReference type="EMBL" id="CP007514">
    <property type="protein sequence ID" value="AHY47949.1"/>
    <property type="molecule type" value="Genomic_DNA"/>
</dbReference>
<reference evidence="8 10" key="1">
    <citation type="submission" date="2014-03" db="EMBL/GenBank/DDBJ databases">
        <title>Complete genome sequence of the Radio-Resistant Rubrobacter radiotolerans RSPS-4.</title>
        <authorList>
            <person name="Egas C.C."/>
            <person name="Barroso C.C."/>
            <person name="Froufe H.J.C."/>
            <person name="Pacheco J.J."/>
            <person name="Albuquerque L.L."/>
            <person name="da Costa M.M.S."/>
        </authorList>
    </citation>
    <scope>NUCLEOTIDE SEQUENCE [LARGE SCALE GENOMIC DNA]</scope>
    <source>
        <strain evidence="8 10">RSPS-4</strain>
    </source>
</reference>
<dbReference type="RefSeq" id="WP_038683271.1">
    <property type="nucleotide sequence ID" value="NZ_CP007514.1"/>
</dbReference>
<keyword evidence="3" id="KW-0813">Transport</keyword>
<comment type="subcellular location">
    <subcellularLocation>
        <location evidence="1">Cell membrane</location>
        <topology evidence="1">Peripheral membrane protein</topology>
    </subcellularLocation>
</comment>
<evidence type="ECO:0000256" key="4">
    <source>
        <dbReference type="ARBA" id="ARBA00022741"/>
    </source>
</evidence>
<dbReference type="KEGG" id="rrd:RradSPS_2666"/>
<dbReference type="PROSITE" id="PS50893">
    <property type="entry name" value="ABC_TRANSPORTER_2"/>
    <property type="match status" value="1"/>
</dbReference>
<evidence type="ECO:0000256" key="6">
    <source>
        <dbReference type="ARBA" id="ARBA00023251"/>
    </source>
</evidence>
<dbReference type="CDD" id="cd03230">
    <property type="entry name" value="ABC_DR_subfamily_A"/>
    <property type="match status" value="1"/>
</dbReference>
<protein>
    <submittedName>
        <fullName evidence="9">ABC transporter ATP-binding protein</fullName>
    </submittedName>
    <submittedName>
        <fullName evidence="8">ABC-type multidrug transport system ATPase component</fullName>
    </submittedName>
</protein>
<evidence type="ECO:0000313" key="10">
    <source>
        <dbReference type="Proteomes" id="UP000025229"/>
    </source>
</evidence>
<dbReference type="Gene3D" id="3.40.50.300">
    <property type="entry name" value="P-loop containing nucleotide triphosphate hydrolases"/>
    <property type="match status" value="1"/>
</dbReference>
<dbReference type="GO" id="GO:0005886">
    <property type="term" value="C:plasma membrane"/>
    <property type="evidence" value="ECO:0007669"/>
    <property type="project" value="UniProtKB-SubCell"/>
</dbReference>
<evidence type="ECO:0000313" key="8">
    <source>
        <dbReference type="EMBL" id="AHY47949.1"/>
    </source>
</evidence>
<dbReference type="STRING" id="42256.RradSPS_2666"/>
<keyword evidence="10" id="KW-1185">Reference proteome</keyword>
<dbReference type="Proteomes" id="UP001281130">
    <property type="component" value="Unassembled WGS sequence"/>
</dbReference>
<organism evidence="8 10">
    <name type="scientific">Rubrobacter radiotolerans</name>
    <name type="common">Arthrobacter radiotolerans</name>
    <dbReference type="NCBI Taxonomy" id="42256"/>
    <lineage>
        <taxon>Bacteria</taxon>
        <taxon>Bacillati</taxon>
        <taxon>Actinomycetota</taxon>
        <taxon>Rubrobacteria</taxon>
        <taxon>Rubrobacterales</taxon>
        <taxon>Rubrobacteraceae</taxon>
        <taxon>Rubrobacter</taxon>
    </lineage>
</organism>
<evidence type="ECO:0000256" key="1">
    <source>
        <dbReference type="ARBA" id="ARBA00004202"/>
    </source>
</evidence>
<dbReference type="InterPro" id="IPR003439">
    <property type="entry name" value="ABC_transporter-like_ATP-bd"/>
</dbReference>
<evidence type="ECO:0000256" key="5">
    <source>
        <dbReference type="ARBA" id="ARBA00022840"/>
    </source>
</evidence>
<proteinExistence type="inferred from homology"/>
<dbReference type="InterPro" id="IPR027417">
    <property type="entry name" value="P-loop_NTPase"/>
</dbReference>
<evidence type="ECO:0000259" key="7">
    <source>
        <dbReference type="PROSITE" id="PS50893"/>
    </source>
</evidence>
<dbReference type="HOGENOM" id="CLU_000604_1_2_11"/>
<dbReference type="EMBL" id="JAWXXX010000001">
    <property type="protein sequence ID" value="MDX5892587.1"/>
    <property type="molecule type" value="Genomic_DNA"/>
</dbReference>
<evidence type="ECO:0000313" key="9">
    <source>
        <dbReference type="EMBL" id="MDX5892587.1"/>
    </source>
</evidence>
<name>A0A023X7A8_RUBRA</name>
<accession>A0A023X7A8</accession>
<sequence>MSAVIETSKLSKRYGRKSRGIEDVDLTVEEGEVFGFLGPNGAGKTTTIRVLLGFMRPTSGAAEIFGRDIVRESVEIRTNVGNLPGEFALEDKMTGEKLLRFFARLRDVKDLGYAYELAERLGADLHRPMRRLSRGNKQKIGLIQAMFHRPPLLVLDEPTGGLDPLVQEEFLRIVDEVREEGRTVFFCSHVLSEVERVCDRVGIIRDGLLVDVEPTDRLINKSFRHVRLVFERAVDPAPFRALSGVENLRAEGPEIRFTLHDEPDRMIKLAAEHRLVNLEYERPSLEEIFLTYYGKTDGPNEEEDER</sequence>
<dbReference type="Pfam" id="PF00005">
    <property type="entry name" value="ABC_tran"/>
    <property type="match status" value="1"/>
</dbReference>
<dbReference type="eggNOG" id="COG1131">
    <property type="taxonomic scope" value="Bacteria"/>
</dbReference>
<keyword evidence="4" id="KW-0547">Nucleotide-binding</keyword>
<dbReference type="PANTHER" id="PTHR42711:SF5">
    <property type="entry name" value="ABC TRANSPORTER ATP-BINDING PROTEIN NATA"/>
    <property type="match status" value="1"/>
</dbReference>
<dbReference type="GO" id="GO:0005524">
    <property type="term" value="F:ATP binding"/>
    <property type="evidence" value="ECO:0007669"/>
    <property type="project" value="UniProtKB-KW"/>
</dbReference>
<dbReference type="Proteomes" id="UP000025229">
    <property type="component" value="Chromosome"/>
</dbReference>
<dbReference type="AlphaFoldDB" id="A0A023X7A8"/>
<keyword evidence="6" id="KW-0046">Antibiotic resistance</keyword>
<dbReference type="GO" id="GO:0046677">
    <property type="term" value="P:response to antibiotic"/>
    <property type="evidence" value="ECO:0007669"/>
    <property type="project" value="UniProtKB-KW"/>
</dbReference>
<keyword evidence="5 9" id="KW-0067">ATP-binding</keyword>
<reference evidence="9" key="2">
    <citation type="submission" date="2023-11" db="EMBL/GenBank/DDBJ databases">
        <title>MicrobeMod: A computational toolkit for identifying prokaryotic methylation and restriction-modification with nanopore sequencing.</title>
        <authorList>
            <person name="Crits-Christoph A."/>
            <person name="Kang S.C."/>
            <person name="Lee H."/>
            <person name="Ostrov N."/>
        </authorList>
    </citation>
    <scope>NUCLEOTIDE SEQUENCE</scope>
    <source>
        <strain evidence="9">ATCC 51242</strain>
    </source>
</reference>
<dbReference type="SMART" id="SM00382">
    <property type="entry name" value="AAA"/>
    <property type="match status" value="1"/>
</dbReference>
<gene>
    <name evidence="8" type="ORF">RradSPS_2666</name>
    <name evidence="9" type="ORF">SIL72_00960</name>
</gene>
<feature type="domain" description="ABC transporter" evidence="7">
    <location>
        <begin position="5"/>
        <end position="231"/>
    </location>
</feature>
<dbReference type="InterPro" id="IPR050763">
    <property type="entry name" value="ABC_transporter_ATP-binding"/>
</dbReference>